<comment type="similarity">
    <text evidence="2">Belongs to the histone-like protein H-NS family.</text>
</comment>
<dbReference type="InterPro" id="IPR027444">
    <property type="entry name" value="H-NS_C_dom"/>
</dbReference>
<dbReference type="GO" id="GO:0009295">
    <property type="term" value="C:nucleoid"/>
    <property type="evidence" value="ECO:0007669"/>
    <property type="project" value="UniProtKB-SubCell"/>
</dbReference>
<gene>
    <name evidence="6" type="ORF">HMPREF1476_01076</name>
</gene>
<protein>
    <recommendedName>
        <fullName evidence="5">DNA-binding protein H-NS-like C-terminal domain-containing protein</fullName>
    </recommendedName>
</protein>
<dbReference type="AlphaFoldDB" id="S3BZA9"/>
<accession>S3BZA9</accession>
<comment type="subcellular location">
    <subcellularLocation>
        <location evidence="1">Cytoplasm</location>
        <location evidence="1">Nucleoid</location>
    </subcellularLocation>
</comment>
<dbReference type="HOGENOM" id="CLU_117503_4_1_4"/>
<sequence length="108" mass="12354">MSDDKFVNELTQIEEEQRALDARRAAIKKQVVERVKVMIRTYHLTTDDITVPAPGEQDDDGRMVKYRDADGNTWTGRGRKPKWLIAAINAGAKLDDFRTYADRSAEEL</sequence>
<dbReference type="GO" id="GO:0001217">
    <property type="term" value="F:DNA-binding transcription repressor activity"/>
    <property type="evidence" value="ECO:0007669"/>
    <property type="project" value="TreeGrafter"/>
</dbReference>
<dbReference type="GeneID" id="64061111"/>
<evidence type="ECO:0000256" key="1">
    <source>
        <dbReference type="ARBA" id="ARBA00004453"/>
    </source>
</evidence>
<dbReference type="Pfam" id="PF00816">
    <property type="entry name" value="Histone_HNS"/>
    <property type="match status" value="1"/>
</dbReference>
<keyword evidence="4" id="KW-0238">DNA-binding</keyword>
<dbReference type="PANTHER" id="PTHR38097:SF2">
    <property type="entry name" value="DNA-BINDING PROTEIN STPA"/>
    <property type="match status" value="1"/>
</dbReference>
<dbReference type="SMART" id="SM00528">
    <property type="entry name" value="HNS"/>
    <property type="match status" value="1"/>
</dbReference>
<dbReference type="STRING" id="1203554.HMPREF1476_01076"/>
<keyword evidence="3" id="KW-0963">Cytoplasm</keyword>
<dbReference type="eggNOG" id="COG2916">
    <property type="taxonomic scope" value="Bacteria"/>
</dbReference>
<proteinExistence type="inferred from homology"/>
<dbReference type="InterPro" id="IPR037150">
    <property type="entry name" value="H-NS_C_dom_sf"/>
</dbReference>
<evidence type="ECO:0000313" key="6">
    <source>
        <dbReference type="EMBL" id="EPD99397.1"/>
    </source>
</evidence>
<dbReference type="GO" id="GO:0003680">
    <property type="term" value="F:minor groove of adenine-thymine-rich DNA binding"/>
    <property type="evidence" value="ECO:0007669"/>
    <property type="project" value="TreeGrafter"/>
</dbReference>
<evidence type="ECO:0000313" key="7">
    <source>
        <dbReference type="Proteomes" id="UP000014400"/>
    </source>
</evidence>
<evidence type="ECO:0000259" key="5">
    <source>
        <dbReference type="SMART" id="SM00528"/>
    </source>
</evidence>
<dbReference type="RefSeq" id="WP_005431299.1">
    <property type="nucleotide sequence ID" value="NZ_KE150480.1"/>
</dbReference>
<dbReference type="SUPFAM" id="SSF81273">
    <property type="entry name" value="H-NS histone-like proteins"/>
    <property type="match status" value="1"/>
</dbReference>
<evidence type="ECO:0000256" key="4">
    <source>
        <dbReference type="ARBA" id="ARBA00023125"/>
    </source>
</evidence>
<comment type="caution">
    <text evidence="6">The sequence shown here is derived from an EMBL/GenBank/DDBJ whole genome shotgun (WGS) entry which is preliminary data.</text>
</comment>
<dbReference type="Proteomes" id="UP000014400">
    <property type="component" value="Unassembled WGS sequence"/>
</dbReference>
<dbReference type="PANTHER" id="PTHR38097">
    <property type="match status" value="1"/>
</dbReference>
<dbReference type="Gene3D" id="4.10.430.10">
    <property type="entry name" value="Histone-like protein H-NS, C-terminal domain"/>
    <property type="match status" value="1"/>
</dbReference>
<feature type="domain" description="DNA-binding protein H-NS-like C-terminal" evidence="5">
    <location>
        <begin position="56"/>
        <end position="99"/>
    </location>
</feature>
<dbReference type="GO" id="GO:0000976">
    <property type="term" value="F:transcription cis-regulatory region binding"/>
    <property type="evidence" value="ECO:0007669"/>
    <property type="project" value="TreeGrafter"/>
</dbReference>
<dbReference type="EMBL" id="ATCF01000016">
    <property type="protein sequence ID" value="EPD99397.1"/>
    <property type="molecule type" value="Genomic_DNA"/>
</dbReference>
<dbReference type="GO" id="GO:0032993">
    <property type="term" value="C:protein-DNA complex"/>
    <property type="evidence" value="ECO:0007669"/>
    <property type="project" value="TreeGrafter"/>
</dbReference>
<dbReference type="GO" id="GO:0003681">
    <property type="term" value="F:bent DNA binding"/>
    <property type="evidence" value="ECO:0007669"/>
    <property type="project" value="TreeGrafter"/>
</dbReference>
<keyword evidence="7" id="KW-1185">Reference proteome</keyword>
<name>S3BZA9_9BURK</name>
<dbReference type="PATRIC" id="fig|1203554.3.peg.1100"/>
<organism evidence="6 7">
    <name type="scientific">Sutterella wadsworthensis HGA0223</name>
    <dbReference type="NCBI Taxonomy" id="1203554"/>
    <lineage>
        <taxon>Bacteria</taxon>
        <taxon>Pseudomonadati</taxon>
        <taxon>Pseudomonadota</taxon>
        <taxon>Betaproteobacteria</taxon>
        <taxon>Burkholderiales</taxon>
        <taxon>Sutterellaceae</taxon>
        <taxon>Sutterella</taxon>
    </lineage>
</organism>
<evidence type="ECO:0000256" key="3">
    <source>
        <dbReference type="ARBA" id="ARBA00022490"/>
    </source>
</evidence>
<dbReference type="GO" id="GO:0005829">
    <property type="term" value="C:cytosol"/>
    <property type="evidence" value="ECO:0007669"/>
    <property type="project" value="TreeGrafter"/>
</dbReference>
<reference evidence="6 7" key="1">
    <citation type="submission" date="2013-04" db="EMBL/GenBank/DDBJ databases">
        <title>The Genome Sequence of Sutterella wadsworthensis HGA0223.</title>
        <authorList>
            <consortium name="The Broad Institute Genomics Platform"/>
            <person name="Earl A."/>
            <person name="Ward D."/>
            <person name="Feldgarden M."/>
            <person name="Gevers D."/>
            <person name="Schmidt T.M."/>
            <person name="Dover J."/>
            <person name="Dai D."/>
            <person name="Walker B."/>
            <person name="Young S."/>
            <person name="Zeng Q."/>
            <person name="Gargeya S."/>
            <person name="Fitzgerald M."/>
            <person name="Haas B."/>
            <person name="Abouelleil A."/>
            <person name="Allen A.W."/>
            <person name="Alvarado L."/>
            <person name="Arachchi H.M."/>
            <person name="Berlin A.M."/>
            <person name="Chapman S.B."/>
            <person name="Gainer-Dewar J."/>
            <person name="Goldberg J."/>
            <person name="Griggs A."/>
            <person name="Gujja S."/>
            <person name="Hansen M."/>
            <person name="Howarth C."/>
            <person name="Imamovic A."/>
            <person name="Ireland A."/>
            <person name="Larimer J."/>
            <person name="McCowan C."/>
            <person name="Murphy C."/>
            <person name="Pearson M."/>
            <person name="Poon T.W."/>
            <person name="Priest M."/>
            <person name="Roberts A."/>
            <person name="Saif S."/>
            <person name="Shea T."/>
            <person name="Sisk P."/>
            <person name="Sykes S."/>
            <person name="Wortman J."/>
            <person name="Nusbaum C."/>
            <person name="Birren B."/>
        </authorList>
    </citation>
    <scope>NUCLEOTIDE SEQUENCE [LARGE SCALE GENOMIC DNA]</scope>
    <source>
        <strain evidence="6 7">HGA0223</strain>
    </source>
</reference>
<evidence type="ECO:0000256" key="2">
    <source>
        <dbReference type="ARBA" id="ARBA00010610"/>
    </source>
</evidence>